<dbReference type="EC" id="4.1.2.43" evidence="4"/>
<evidence type="ECO:0000256" key="1">
    <source>
        <dbReference type="ARBA" id="ARBA00000718"/>
    </source>
</evidence>
<dbReference type="SMART" id="SM00934">
    <property type="entry name" value="OMPdecase"/>
    <property type="match status" value="1"/>
</dbReference>
<dbReference type="GO" id="GO:0004590">
    <property type="term" value="F:orotidine-5'-phosphate decarboxylase activity"/>
    <property type="evidence" value="ECO:0007669"/>
    <property type="project" value="InterPro"/>
</dbReference>
<dbReference type="UniPathway" id="UPA00294">
    <property type="reaction ID" value="UER00434"/>
</dbReference>
<evidence type="ECO:0000313" key="9">
    <source>
        <dbReference type="Proteomes" id="UP000245081"/>
    </source>
</evidence>
<keyword evidence="5 8" id="KW-0456">Lyase</keyword>
<dbReference type="InterPro" id="IPR041710">
    <property type="entry name" value="HPS/KGPDC"/>
</dbReference>
<dbReference type="PANTHER" id="PTHR35039">
    <property type="entry name" value="3-KETO-L-GULONATE-6-PHOSPHATE DECARBOXYLASE SGBH-RELATED"/>
    <property type="match status" value="1"/>
</dbReference>
<dbReference type="PANTHER" id="PTHR35039:SF3">
    <property type="entry name" value="3-KETO-L-GULONATE-6-PHOSPHATE DECARBOXYLASE SGBH-RELATED"/>
    <property type="match status" value="1"/>
</dbReference>
<dbReference type="GO" id="GO:0019854">
    <property type="term" value="P:L-ascorbic acid catabolic process"/>
    <property type="evidence" value="ECO:0007669"/>
    <property type="project" value="TreeGrafter"/>
</dbReference>
<dbReference type="InterPro" id="IPR013785">
    <property type="entry name" value="Aldolase_TIM"/>
</dbReference>
<gene>
    <name evidence="8" type="primary">hxlA</name>
    <name evidence="8" type="ORF">NMK_1117</name>
</gene>
<dbReference type="EMBL" id="BDOQ01000003">
    <property type="protein sequence ID" value="GBG13566.1"/>
    <property type="molecule type" value="Genomic_DNA"/>
</dbReference>
<dbReference type="InterPro" id="IPR001754">
    <property type="entry name" value="OMPdeCOase_dom"/>
</dbReference>
<accession>A0A2R5F5D3</accession>
<dbReference type="Pfam" id="PF00215">
    <property type="entry name" value="OMPdecase"/>
    <property type="match status" value="1"/>
</dbReference>
<dbReference type="NCBIfam" id="TIGR03128">
    <property type="entry name" value="RuMP_HxlA"/>
    <property type="match status" value="1"/>
</dbReference>
<keyword evidence="9" id="KW-1185">Reference proteome</keyword>
<keyword evidence="6" id="KW-0119">Carbohydrate metabolism</keyword>
<feature type="domain" description="Orotidine 5'-phosphate decarboxylase" evidence="7">
    <location>
        <begin position="5"/>
        <end position="206"/>
    </location>
</feature>
<dbReference type="GO" id="GO:0043801">
    <property type="term" value="F:hexulose-6-phosphate synthase activity"/>
    <property type="evidence" value="ECO:0007669"/>
    <property type="project" value="UniProtKB-EC"/>
</dbReference>
<dbReference type="RefSeq" id="WP_109014752.1">
    <property type="nucleotide sequence ID" value="NZ_BDOQ01000003.1"/>
</dbReference>
<dbReference type="SUPFAM" id="SSF51366">
    <property type="entry name" value="Ribulose-phoshate binding barrel"/>
    <property type="match status" value="1"/>
</dbReference>
<organism evidence="8 9">
    <name type="scientific">Novimethylophilus kurashikiensis</name>
    <dbReference type="NCBI Taxonomy" id="1825523"/>
    <lineage>
        <taxon>Bacteria</taxon>
        <taxon>Pseudomonadati</taxon>
        <taxon>Pseudomonadota</taxon>
        <taxon>Betaproteobacteria</taxon>
        <taxon>Nitrosomonadales</taxon>
        <taxon>Methylophilaceae</taxon>
        <taxon>Novimethylophilus</taxon>
    </lineage>
</organism>
<dbReference type="InterPro" id="IPR011060">
    <property type="entry name" value="RibuloseP-bd_barrel"/>
</dbReference>
<evidence type="ECO:0000259" key="7">
    <source>
        <dbReference type="SMART" id="SM00934"/>
    </source>
</evidence>
<dbReference type="Gene3D" id="3.20.20.70">
    <property type="entry name" value="Aldolase class I"/>
    <property type="match status" value="1"/>
</dbReference>
<evidence type="ECO:0000256" key="2">
    <source>
        <dbReference type="ARBA" id="ARBA00005014"/>
    </source>
</evidence>
<reference evidence="8 9" key="1">
    <citation type="journal article" date="2018" name="Environ. Microbiol.">
        <title>Isolation and genomic characterization of Novimethylophilus kurashikiensis gen. nov. sp. nov., a new lanthanide-dependent methylotrophic species of Methylophilaceae.</title>
        <authorList>
            <person name="Lv H."/>
            <person name="Sahin N."/>
            <person name="Tani A."/>
        </authorList>
    </citation>
    <scope>NUCLEOTIDE SEQUENCE [LARGE SCALE GENOMIC DNA]</scope>
    <source>
        <strain evidence="8 9">La2-4</strain>
    </source>
</reference>
<protein>
    <recommendedName>
        <fullName evidence="4">3-hexulose-6-phosphate synthase</fullName>
        <ecNumber evidence="4">4.1.2.43</ecNumber>
    </recommendedName>
</protein>
<evidence type="ECO:0000256" key="3">
    <source>
        <dbReference type="ARBA" id="ARBA00006350"/>
    </source>
</evidence>
<evidence type="ECO:0000256" key="6">
    <source>
        <dbReference type="ARBA" id="ARBA00023277"/>
    </source>
</evidence>
<dbReference type="OrthoDB" id="43475at2"/>
<name>A0A2R5F5D3_9PROT</name>
<dbReference type="GO" id="GO:0033982">
    <property type="term" value="F:3-dehydro-L-gulonate-6-phosphate decarboxylase activity"/>
    <property type="evidence" value="ECO:0007669"/>
    <property type="project" value="TreeGrafter"/>
</dbReference>
<dbReference type="Proteomes" id="UP000245081">
    <property type="component" value="Unassembled WGS sequence"/>
</dbReference>
<dbReference type="AlphaFoldDB" id="A0A2R5F5D3"/>
<comment type="pathway">
    <text evidence="2">One-carbon metabolism; formaldehyde assimilation via RuMP pathway; D-fructose 6-phosphate from D-ribulose 5-phosphate and formaldehyde: step 1/2.</text>
</comment>
<dbReference type="CDD" id="cd04726">
    <property type="entry name" value="KGPDC_HPS"/>
    <property type="match status" value="1"/>
</dbReference>
<proteinExistence type="inferred from homology"/>
<comment type="catalytic activity">
    <reaction evidence="1">
        <text>D-ribulose 5-phosphate + formaldehyde = D-arabino-hex-3-ulose 6-phosphate</text>
        <dbReference type="Rhea" id="RHEA:25201"/>
        <dbReference type="ChEBI" id="CHEBI:16842"/>
        <dbReference type="ChEBI" id="CHEBI:58121"/>
        <dbReference type="ChEBI" id="CHEBI:58542"/>
        <dbReference type="EC" id="4.1.2.43"/>
    </reaction>
</comment>
<comment type="similarity">
    <text evidence="3">Belongs to the HPS/KGPDC family. HPS subfamily.</text>
</comment>
<comment type="caution">
    <text evidence="8">The sequence shown here is derived from an EMBL/GenBank/DDBJ whole genome shotgun (WGS) entry which is preliminary data.</text>
</comment>
<dbReference type="FunFam" id="3.20.20.70:FF:000022">
    <property type="entry name" value="3-keto-L-gulonate-6-phosphate decarboxylase UlaD"/>
    <property type="match status" value="1"/>
</dbReference>
<dbReference type="GO" id="GO:0006207">
    <property type="term" value="P:'de novo' pyrimidine nucleobase biosynthetic process"/>
    <property type="evidence" value="ECO:0007669"/>
    <property type="project" value="InterPro"/>
</dbReference>
<evidence type="ECO:0000313" key="8">
    <source>
        <dbReference type="EMBL" id="GBG13566.1"/>
    </source>
</evidence>
<evidence type="ECO:0000256" key="5">
    <source>
        <dbReference type="ARBA" id="ARBA00023239"/>
    </source>
</evidence>
<evidence type="ECO:0000256" key="4">
    <source>
        <dbReference type="ARBA" id="ARBA00012890"/>
    </source>
</evidence>
<dbReference type="InterPro" id="IPR017553">
    <property type="entry name" value="3-hexulose-6-phosphate_synth"/>
</dbReference>
<sequence length="232" mass="24090">MAKPLIQVALDCLDFDQTLALARQAAPYVDIIEIGTPNLKHNGLALVKAVRAQHPDKLIFADLKTMDAGYYEAEPFYKAGADICTVLGTADLGTIKGVIDVANAYGKQAQVDLINVEDKAARANEAAKLGAHIIGIHTGIDQQLAGQTPFADLAALVALGLNVKVSVAGGIKQSTVQQVVKSGPNIIVVGGAITGAKAPEVAAREIRELVDAASGESKSSGGLFGWLKKLLG</sequence>
<dbReference type="GO" id="GO:0019647">
    <property type="term" value="P:formaldehyde assimilation via ribulose monophosphate cycle"/>
    <property type="evidence" value="ECO:0007669"/>
    <property type="project" value="UniProtKB-UniPathway"/>
</dbReference>